<dbReference type="InterPro" id="IPR000477">
    <property type="entry name" value="RT_dom"/>
</dbReference>
<gene>
    <name evidence="2" type="primary">LOC107820708</name>
</gene>
<proteinExistence type="predicted"/>
<name>A0A1S4CNA8_TOBAC</name>
<dbReference type="Pfam" id="PF00078">
    <property type="entry name" value="RVT_1"/>
    <property type="match status" value="1"/>
</dbReference>
<evidence type="ECO:0000313" key="2">
    <source>
        <dbReference type="RefSeq" id="XP_016502531.1"/>
    </source>
</evidence>
<dbReference type="PaxDb" id="4097-A0A1S4CNA8"/>
<feature type="domain" description="Reverse transcriptase" evidence="1">
    <location>
        <begin position="1"/>
        <end position="258"/>
    </location>
</feature>
<dbReference type="PANTHER" id="PTHR33116">
    <property type="entry name" value="REVERSE TRANSCRIPTASE ZINC-BINDING DOMAIN-CONTAINING PROTEIN-RELATED-RELATED"/>
    <property type="match status" value="1"/>
</dbReference>
<dbReference type="SUPFAM" id="SSF56672">
    <property type="entry name" value="DNA/RNA polymerases"/>
    <property type="match status" value="1"/>
</dbReference>
<dbReference type="InterPro" id="IPR043502">
    <property type="entry name" value="DNA/RNA_pol_sf"/>
</dbReference>
<accession>A0A1S4CNA8</accession>
<sequence length="281" mass="32292">MAYFSDFIEDMKLVDLLLIKGVYTWTCGDNQEISFRIDRVLVSAECRPDYIIACKLKALKGRLKKWSQSNYGNLEMRKNLILHQEKKPGIMCKLDIEKAYDHANWGFLLGILQKMGFGRKLINWMKFCINTVRGLRQGDPLSHFHFILAMKGLNNMLKTAHGNGWINGFNVANIQANKLEITHLQYADDTLIFCDAEKSQLRHLRVTLILFEAISGLHINWRKSQIILVNEIPRIQLLVDILGEEVGTTPTIYLGMPLGAKSKSKDIWNDVLEKCEKKLAR</sequence>
<dbReference type="STRING" id="4097.A0A1S4CNA8"/>
<dbReference type="RefSeq" id="XP_016502531.1">
    <property type="nucleotide sequence ID" value="XM_016647045.1"/>
</dbReference>
<dbReference type="PROSITE" id="PS50878">
    <property type="entry name" value="RT_POL"/>
    <property type="match status" value="1"/>
</dbReference>
<dbReference type="KEGG" id="nta:107820708"/>
<dbReference type="AlphaFoldDB" id="A0A1S4CNA8"/>
<dbReference type="PANTHER" id="PTHR33116:SF85">
    <property type="entry name" value="REVERSE TRANSCRIPTASE ZINC-BINDING DOMAIN-CONTAINING PROTEIN"/>
    <property type="match status" value="1"/>
</dbReference>
<dbReference type="OrthoDB" id="1303876at2759"/>
<evidence type="ECO:0000259" key="1">
    <source>
        <dbReference type="PROSITE" id="PS50878"/>
    </source>
</evidence>
<protein>
    <recommendedName>
        <fullName evidence="1">Reverse transcriptase domain-containing protein</fullName>
    </recommendedName>
</protein>
<reference evidence="2" key="1">
    <citation type="submission" date="2025-08" db="UniProtKB">
        <authorList>
            <consortium name="RefSeq"/>
        </authorList>
    </citation>
    <scope>IDENTIFICATION</scope>
</reference>
<organism evidence="2">
    <name type="scientific">Nicotiana tabacum</name>
    <name type="common">Common tobacco</name>
    <dbReference type="NCBI Taxonomy" id="4097"/>
    <lineage>
        <taxon>Eukaryota</taxon>
        <taxon>Viridiplantae</taxon>
        <taxon>Streptophyta</taxon>
        <taxon>Embryophyta</taxon>
        <taxon>Tracheophyta</taxon>
        <taxon>Spermatophyta</taxon>
        <taxon>Magnoliopsida</taxon>
        <taxon>eudicotyledons</taxon>
        <taxon>Gunneridae</taxon>
        <taxon>Pentapetalae</taxon>
        <taxon>asterids</taxon>
        <taxon>lamiids</taxon>
        <taxon>Solanales</taxon>
        <taxon>Solanaceae</taxon>
        <taxon>Nicotianoideae</taxon>
        <taxon>Nicotianeae</taxon>
        <taxon>Nicotiana</taxon>
    </lineage>
</organism>